<evidence type="ECO:0000313" key="2">
    <source>
        <dbReference type="EMBL" id="BAT07252.1"/>
    </source>
</evidence>
<feature type="region of interest" description="Disordered" evidence="1">
    <location>
        <begin position="480"/>
        <end position="544"/>
    </location>
</feature>
<organism evidence="2 3">
    <name type="scientific">Oryza sativa subsp. japonica</name>
    <name type="common">Rice</name>
    <dbReference type="NCBI Taxonomy" id="39947"/>
    <lineage>
        <taxon>Eukaryota</taxon>
        <taxon>Viridiplantae</taxon>
        <taxon>Streptophyta</taxon>
        <taxon>Embryophyta</taxon>
        <taxon>Tracheophyta</taxon>
        <taxon>Spermatophyta</taxon>
        <taxon>Magnoliopsida</taxon>
        <taxon>Liliopsida</taxon>
        <taxon>Poales</taxon>
        <taxon>Poaceae</taxon>
        <taxon>BOP clade</taxon>
        <taxon>Oryzoideae</taxon>
        <taxon>Oryzeae</taxon>
        <taxon>Oryzinae</taxon>
        <taxon>Oryza</taxon>
        <taxon>Oryza sativa</taxon>
    </lineage>
</organism>
<feature type="compositionally biased region" description="Gly residues" evidence="1">
    <location>
        <begin position="500"/>
        <end position="512"/>
    </location>
</feature>
<dbReference type="PANTHER" id="PTHR33170:SF40">
    <property type="entry name" value="OS04G0557100 PROTEIN"/>
    <property type="match status" value="1"/>
</dbReference>
<evidence type="ECO:0000256" key="1">
    <source>
        <dbReference type="SAM" id="MobiDB-lite"/>
    </source>
</evidence>
<feature type="compositionally biased region" description="Low complexity" evidence="1">
    <location>
        <begin position="483"/>
        <end position="499"/>
    </location>
</feature>
<dbReference type="PaxDb" id="39947-A0A0P0XKU1"/>
<feature type="region of interest" description="Disordered" evidence="1">
    <location>
        <begin position="829"/>
        <end position="885"/>
    </location>
</feature>
<dbReference type="PANTHER" id="PTHR33170">
    <property type="entry name" value="DUF4283 DOMAIN-CONTAINING PROTEIN-RELATED"/>
    <property type="match status" value="1"/>
</dbReference>
<reference evidence="2 3" key="3">
    <citation type="journal article" date="2013" name="Rice">
        <title>Improvement of the Oryza sativa Nipponbare reference genome using next generation sequence and optical map data.</title>
        <authorList>
            <person name="Kawahara Y."/>
            <person name="de la Bastide M."/>
            <person name="Hamilton J.P."/>
            <person name="Kanamori H."/>
            <person name="McCombie W.R."/>
            <person name="Ouyang S."/>
            <person name="Schwartz D.C."/>
            <person name="Tanaka T."/>
            <person name="Wu J."/>
            <person name="Zhou S."/>
            <person name="Childs K.L."/>
            <person name="Davidson R.M."/>
            <person name="Lin H."/>
            <person name="Quesada-Ocampo L."/>
            <person name="Vaillancourt B."/>
            <person name="Sakai H."/>
            <person name="Lee S.S."/>
            <person name="Kim J."/>
            <person name="Numa H."/>
            <person name="Itoh T."/>
            <person name="Buell C.R."/>
            <person name="Matsumoto T."/>
        </authorList>
    </citation>
    <scope>NUCLEOTIDE SEQUENCE [LARGE SCALE GENOMIC DNA]</scope>
    <source>
        <strain evidence="3">cv. Nipponbare</strain>
    </source>
</reference>
<accession>A0A0P0XKU1</accession>
<proteinExistence type="predicted"/>
<dbReference type="InParanoid" id="A0A0P0XKU1"/>
<feature type="region of interest" description="Disordered" evidence="1">
    <location>
        <begin position="111"/>
        <end position="130"/>
    </location>
</feature>
<dbReference type="FunCoup" id="A0A0P0XKU1">
    <property type="interactions" value="67"/>
</dbReference>
<dbReference type="EMBL" id="AP014965">
    <property type="protein sequence ID" value="BAT07252.1"/>
    <property type="molecule type" value="Genomic_DNA"/>
</dbReference>
<feature type="compositionally biased region" description="Gly residues" evidence="1">
    <location>
        <begin position="534"/>
        <end position="544"/>
    </location>
</feature>
<feature type="compositionally biased region" description="Basic and acidic residues" evidence="1">
    <location>
        <begin position="522"/>
        <end position="533"/>
    </location>
</feature>
<dbReference type="Proteomes" id="UP000059680">
    <property type="component" value="Chromosome 9"/>
</dbReference>
<keyword evidence="3" id="KW-1185">Reference proteome</keyword>
<name>A0A0P0XKU1_ORYSJ</name>
<feature type="compositionally biased region" description="Basic and acidic residues" evidence="1">
    <location>
        <begin position="434"/>
        <end position="446"/>
    </location>
</feature>
<reference evidence="3" key="1">
    <citation type="journal article" date="2005" name="Nature">
        <title>The map-based sequence of the rice genome.</title>
        <authorList>
            <consortium name="International rice genome sequencing project (IRGSP)"/>
            <person name="Matsumoto T."/>
            <person name="Wu J."/>
            <person name="Kanamori H."/>
            <person name="Katayose Y."/>
            <person name="Fujisawa M."/>
            <person name="Namiki N."/>
            <person name="Mizuno H."/>
            <person name="Yamamoto K."/>
            <person name="Antonio B.A."/>
            <person name="Baba T."/>
            <person name="Sakata K."/>
            <person name="Nagamura Y."/>
            <person name="Aoki H."/>
            <person name="Arikawa K."/>
            <person name="Arita K."/>
            <person name="Bito T."/>
            <person name="Chiden Y."/>
            <person name="Fujitsuka N."/>
            <person name="Fukunaka R."/>
            <person name="Hamada M."/>
            <person name="Harada C."/>
            <person name="Hayashi A."/>
            <person name="Hijishita S."/>
            <person name="Honda M."/>
            <person name="Hosokawa S."/>
            <person name="Ichikawa Y."/>
            <person name="Idonuma A."/>
            <person name="Iijima M."/>
            <person name="Ikeda M."/>
            <person name="Ikeno M."/>
            <person name="Ito K."/>
            <person name="Ito S."/>
            <person name="Ito T."/>
            <person name="Ito Y."/>
            <person name="Ito Y."/>
            <person name="Iwabuchi A."/>
            <person name="Kamiya K."/>
            <person name="Karasawa W."/>
            <person name="Kurita K."/>
            <person name="Katagiri S."/>
            <person name="Kikuta A."/>
            <person name="Kobayashi H."/>
            <person name="Kobayashi N."/>
            <person name="Machita K."/>
            <person name="Maehara T."/>
            <person name="Masukawa M."/>
            <person name="Mizubayashi T."/>
            <person name="Mukai Y."/>
            <person name="Nagasaki H."/>
            <person name="Nagata Y."/>
            <person name="Naito S."/>
            <person name="Nakashima M."/>
            <person name="Nakama Y."/>
            <person name="Nakamichi Y."/>
            <person name="Nakamura M."/>
            <person name="Meguro A."/>
            <person name="Negishi M."/>
            <person name="Ohta I."/>
            <person name="Ohta T."/>
            <person name="Okamoto M."/>
            <person name="Ono N."/>
            <person name="Saji S."/>
            <person name="Sakaguchi M."/>
            <person name="Sakai K."/>
            <person name="Shibata M."/>
            <person name="Shimokawa T."/>
            <person name="Song J."/>
            <person name="Takazaki Y."/>
            <person name="Terasawa K."/>
            <person name="Tsugane M."/>
            <person name="Tsuji K."/>
            <person name="Ueda S."/>
            <person name="Waki K."/>
            <person name="Yamagata H."/>
            <person name="Yamamoto M."/>
            <person name="Yamamoto S."/>
            <person name="Yamane H."/>
            <person name="Yoshiki S."/>
            <person name="Yoshihara R."/>
            <person name="Yukawa K."/>
            <person name="Zhong H."/>
            <person name="Yano M."/>
            <person name="Yuan Q."/>
            <person name="Ouyang S."/>
            <person name="Liu J."/>
            <person name="Jones K.M."/>
            <person name="Gansberger K."/>
            <person name="Moffat K."/>
            <person name="Hill J."/>
            <person name="Bera J."/>
            <person name="Fadrosh D."/>
            <person name="Jin S."/>
            <person name="Johri S."/>
            <person name="Kim M."/>
            <person name="Overton L."/>
            <person name="Reardon M."/>
            <person name="Tsitrin T."/>
            <person name="Vuong H."/>
            <person name="Weaver B."/>
            <person name="Ciecko A."/>
            <person name="Tallon L."/>
            <person name="Jackson J."/>
            <person name="Pai G."/>
            <person name="Aken S.V."/>
            <person name="Utterback T."/>
            <person name="Reidmuller S."/>
            <person name="Feldblyum T."/>
            <person name="Hsiao J."/>
            <person name="Zismann V."/>
            <person name="Iobst S."/>
            <person name="de Vazeille A.R."/>
            <person name="Buell C.R."/>
            <person name="Ying K."/>
            <person name="Li Y."/>
            <person name="Lu T."/>
            <person name="Huang Y."/>
            <person name="Zhao Q."/>
            <person name="Feng Q."/>
            <person name="Zhang L."/>
            <person name="Zhu J."/>
            <person name="Weng Q."/>
            <person name="Mu J."/>
            <person name="Lu Y."/>
            <person name="Fan D."/>
            <person name="Liu Y."/>
            <person name="Guan J."/>
            <person name="Zhang Y."/>
            <person name="Yu S."/>
            <person name="Liu X."/>
            <person name="Zhang Y."/>
            <person name="Hong G."/>
            <person name="Han B."/>
            <person name="Choisne N."/>
            <person name="Demange N."/>
            <person name="Orjeda G."/>
            <person name="Samain S."/>
            <person name="Cattolico L."/>
            <person name="Pelletier E."/>
            <person name="Couloux A."/>
            <person name="Segurens B."/>
            <person name="Wincker P."/>
            <person name="D'Hont A."/>
            <person name="Scarpelli C."/>
            <person name="Weissenbach J."/>
            <person name="Salanoubat M."/>
            <person name="Quetier F."/>
            <person name="Yu Y."/>
            <person name="Kim H.R."/>
            <person name="Rambo T."/>
            <person name="Currie J."/>
            <person name="Collura K."/>
            <person name="Luo M."/>
            <person name="Yang T."/>
            <person name="Ammiraju J.S.S."/>
            <person name="Engler F."/>
            <person name="Soderlund C."/>
            <person name="Wing R.A."/>
            <person name="Palmer L.E."/>
            <person name="de la Bastide M."/>
            <person name="Spiegel L."/>
            <person name="Nascimento L."/>
            <person name="Zutavern T."/>
            <person name="O'Shaughnessy A."/>
            <person name="Dike S."/>
            <person name="Dedhia N."/>
            <person name="Preston R."/>
            <person name="Balija V."/>
            <person name="McCombie W.R."/>
            <person name="Chow T."/>
            <person name="Chen H."/>
            <person name="Chung M."/>
            <person name="Chen C."/>
            <person name="Shaw J."/>
            <person name="Wu H."/>
            <person name="Hsiao K."/>
            <person name="Chao Y."/>
            <person name="Chu M."/>
            <person name="Cheng C."/>
            <person name="Hour A."/>
            <person name="Lee P."/>
            <person name="Lin S."/>
            <person name="Lin Y."/>
            <person name="Liou J."/>
            <person name="Liu S."/>
            <person name="Hsing Y."/>
            <person name="Raghuvanshi S."/>
            <person name="Mohanty A."/>
            <person name="Bharti A.K."/>
            <person name="Gaur A."/>
            <person name="Gupta V."/>
            <person name="Kumar D."/>
            <person name="Ravi V."/>
            <person name="Vij S."/>
            <person name="Kapur A."/>
            <person name="Khurana P."/>
            <person name="Khurana P."/>
            <person name="Khurana J.P."/>
            <person name="Tyagi A.K."/>
            <person name="Gaikwad K."/>
            <person name="Singh A."/>
            <person name="Dalal V."/>
            <person name="Srivastava S."/>
            <person name="Dixit A."/>
            <person name="Pal A.K."/>
            <person name="Ghazi I.A."/>
            <person name="Yadav M."/>
            <person name="Pandit A."/>
            <person name="Bhargava A."/>
            <person name="Sureshbabu K."/>
            <person name="Batra K."/>
            <person name="Sharma T.R."/>
            <person name="Mohapatra T."/>
            <person name="Singh N.K."/>
            <person name="Messing J."/>
            <person name="Nelson A.B."/>
            <person name="Fuks G."/>
            <person name="Kavchok S."/>
            <person name="Keizer G."/>
            <person name="Linton E."/>
            <person name="Llaca V."/>
            <person name="Song R."/>
            <person name="Tanyolac B."/>
            <person name="Young S."/>
            <person name="Ho-Il K."/>
            <person name="Hahn J.H."/>
            <person name="Sangsakoo G."/>
            <person name="Vanavichit A."/>
            <person name="de Mattos Luiz.A.T."/>
            <person name="Zimmer P.D."/>
            <person name="Malone G."/>
            <person name="Dellagostin O."/>
            <person name="de Oliveira A.C."/>
            <person name="Bevan M."/>
            <person name="Bancroft I."/>
            <person name="Minx P."/>
            <person name="Cordum H."/>
            <person name="Wilson R."/>
            <person name="Cheng Z."/>
            <person name="Jin W."/>
            <person name="Jiang J."/>
            <person name="Leong S.A."/>
            <person name="Iwama H."/>
            <person name="Gojobori T."/>
            <person name="Itoh T."/>
            <person name="Niimura Y."/>
            <person name="Fujii Y."/>
            <person name="Habara T."/>
            <person name="Sakai H."/>
            <person name="Sato Y."/>
            <person name="Wilson G."/>
            <person name="Kumar K."/>
            <person name="McCouch S."/>
            <person name="Juretic N."/>
            <person name="Hoen D."/>
            <person name="Wright S."/>
            <person name="Bruskiewich R."/>
            <person name="Bureau T."/>
            <person name="Miyao A."/>
            <person name="Hirochika H."/>
            <person name="Nishikawa T."/>
            <person name="Kadowaki K."/>
            <person name="Sugiura M."/>
            <person name="Burr B."/>
            <person name="Sasaki T."/>
        </authorList>
    </citation>
    <scope>NUCLEOTIDE SEQUENCE [LARGE SCALE GENOMIC DNA]</scope>
    <source>
        <strain evidence="3">cv. Nipponbare</strain>
    </source>
</reference>
<reference evidence="2 3" key="2">
    <citation type="journal article" date="2013" name="Plant Cell Physiol.">
        <title>Rice Annotation Project Database (RAP-DB): an integrative and interactive database for rice genomics.</title>
        <authorList>
            <person name="Sakai H."/>
            <person name="Lee S.S."/>
            <person name="Tanaka T."/>
            <person name="Numa H."/>
            <person name="Kim J."/>
            <person name="Kawahara Y."/>
            <person name="Wakimoto H."/>
            <person name="Yang C.C."/>
            <person name="Iwamoto M."/>
            <person name="Abe T."/>
            <person name="Yamada Y."/>
            <person name="Muto A."/>
            <person name="Inokuchi H."/>
            <person name="Ikemura T."/>
            <person name="Matsumoto T."/>
            <person name="Sasaki T."/>
            <person name="Itoh T."/>
        </authorList>
    </citation>
    <scope>NUCLEOTIDE SEQUENCE [LARGE SCALE GENOMIC DNA]</scope>
    <source>
        <strain evidence="3">cv. Nipponbare</strain>
    </source>
</reference>
<feature type="region of interest" description="Disordered" evidence="1">
    <location>
        <begin position="396"/>
        <end position="446"/>
    </location>
</feature>
<dbReference type="STRING" id="39947.A0A0P0XKU1"/>
<gene>
    <name evidence="2" type="ordered locus">Os09g0284100</name>
    <name evidence="2" type="ORF">OSNPB_090284100</name>
</gene>
<feature type="region of interest" description="Disordered" evidence="1">
    <location>
        <begin position="931"/>
        <end position="959"/>
    </location>
</feature>
<dbReference type="AlphaFoldDB" id="A0A0P0XKU1"/>
<protein>
    <submittedName>
        <fullName evidence="2">Os09g0284100 protein</fullName>
    </submittedName>
</protein>
<sequence length="1130" mass="124116">MKAKVVGGKGADGGRRLTLALGASANLWSQPAVPKETWGVAQGEEEDERNWWSEVLAATPCRTSPEVSTWDKKGCSRGGFSAPTKCYAVEPLCVPKPLALGSRFWALGDESSEDEVDREEHRSEEEVQGGSVLPEESFVKKAIDQGFTVDEILKAGEHLLCMSSPPKVSSCSMNSDFVGNRKLAKKMVEKVVNQKTTTCKPWKGPLPKARVSQPLTFGDVIGVALKKKKRASVASPARFTTVNGVNSPVAEENLDRANKSLSSMRLPVAHTCSIMEKAAAAPPAAAVRSSLDDNAKTLKFLMNLDKREKEGRIVLMSPGGQCTSDIEASKRSVELLSKGGSEHKFVSFGVRSNLVQFKCCQGLGRLLSRAGQHMWATEGATRQKRSDVTVGLRTTQLVQTSQTRERKQSVGEQSGGAQGERSRREVTMAWRGEGSGRSDGHGRERGDGFWEEEEEFFGARFDAGRLGFEPGYGFGQQGNHGWGQQRSGFRPRGSRSFGPRQGGFAGRPGRGGWENNRFSMKRFGERPLLKNEGRPGGGINKAGGGSKFAAKGEVGGGVSGGGGGASAGKGKVKVGDMEVVVNQMDGAAVVTDDPETNSELAILDCDPSLFVDQHVREDISKTQAKLKQSRPAAHAVGYSVDGLGFYHIPHPPLQKSKKGSKTALVRIEGGCLTKEKAVSQLQRIISTKWKWEPVEHEENSFVVPFPSKIELQRAIAYGGANVKENGVLTGARLKFEEWNEKEEGFLLPKVWVRVFGLRKKLREYLNIWAVGSLLGATQTMDMKMTRKNDFGRIFVDVLNPRIIPKNLDVVIGDHFFELEIEVEKMGFDENGKEVEIEQHDRDGDGLEENKEDKHDGDGRDGRVTKRAKNDDMLVDGKENGTTEGKYDAALNGNQCQHKMKESEISAIALGILDVAVGKVMNEVCDMVMEETEQPIEEEELPLDSNLGDEEKGEQEQEQEQEELTLVENNIEEAFKERVVRAANVKETVMTPKRSSARLGCNSGVHSVEKAWKNLELQQGVLLGASSDEITDSVCSLKKTEVERINSSLSLVRDNLDKLDDGDSSEEEDDLNYLVLGHLCGDLMDEVMDEETSHLSCDSKTVLKAYKSKSRKARVMELYAKYGWNLRRRLV</sequence>
<evidence type="ECO:0000313" key="3">
    <source>
        <dbReference type="Proteomes" id="UP000059680"/>
    </source>
</evidence>